<dbReference type="EMBL" id="SRPW01002672">
    <property type="protein sequence ID" value="KAG5991187.1"/>
    <property type="molecule type" value="Genomic_DNA"/>
</dbReference>
<evidence type="ECO:0000256" key="1">
    <source>
        <dbReference type="SAM" id="MobiDB-lite"/>
    </source>
</evidence>
<reference evidence="3" key="1">
    <citation type="journal article" date="2020" name="bioRxiv">
        <title>Whole genome comparisons of ergot fungi reveals the divergence and evolution of species within the genus Claviceps are the result of varying mechanisms driving genome evolution and host range expansion.</title>
        <authorList>
            <person name="Wyka S.A."/>
            <person name="Mondo S.J."/>
            <person name="Liu M."/>
            <person name="Dettman J."/>
            <person name="Nalam V."/>
            <person name="Broders K.D."/>
        </authorList>
    </citation>
    <scope>NUCLEOTIDE SEQUENCE</scope>
    <source>
        <strain evidence="3">CCC 602</strain>
    </source>
</reference>
<evidence type="ECO:0000313" key="3">
    <source>
        <dbReference type="EMBL" id="KAG5991187.1"/>
    </source>
</evidence>
<feature type="transmembrane region" description="Helical" evidence="2">
    <location>
        <begin position="182"/>
        <end position="208"/>
    </location>
</feature>
<gene>
    <name evidence="3" type="ORF">E4U43_004081</name>
</gene>
<keyword evidence="2" id="KW-1133">Transmembrane helix</keyword>
<feature type="region of interest" description="Disordered" evidence="1">
    <location>
        <begin position="120"/>
        <end position="171"/>
    </location>
</feature>
<evidence type="ECO:0000313" key="4">
    <source>
        <dbReference type="Proteomes" id="UP000748025"/>
    </source>
</evidence>
<name>A0A9P7N6A5_9HYPO</name>
<keyword evidence="2" id="KW-0812">Transmembrane</keyword>
<feature type="compositionally biased region" description="Basic and acidic residues" evidence="1">
    <location>
        <begin position="135"/>
        <end position="145"/>
    </location>
</feature>
<feature type="region of interest" description="Disordered" evidence="1">
    <location>
        <begin position="1"/>
        <end position="31"/>
    </location>
</feature>
<dbReference type="Proteomes" id="UP000748025">
    <property type="component" value="Unassembled WGS sequence"/>
</dbReference>
<dbReference type="OrthoDB" id="5226655at2759"/>
<evidence type="ECO:0000256" key="2">
    <source>
        <dbReference type="SAM" id="Phobius"/>
    </source>
</evidence>
<comment type="caution">
    <text evidence="3">The sequence shown here is derived from an EMBL/GenBank/DDBJ whole genome shotgun (WGS) entry which is preliminary data.</text>
</comment>
<keyword evidence="2" id="KW-0472">Membrane</keyword>
<feature type="non-terminal residue" evidence="3">
    <location>
        <position position="216"/>
    </location>
</feature>
<proteinExistence type="predicted"/>
<sequence>MSSIYNDSNEGLARESILDPPEAANRLTPVASRTTIDNELRQYPMRSSQWLASPMDLDTDKEVVTLPMDSVSPTYPHSSNSPARHAVSPVATMAAMSPTSIWHPETADILPLSSRGASASTARSDYASVGEEDVIVSRDNEKDQVVDGYEDEDEHQDGTQRAPPANPKENEQRRIMGMRRKVFWIVLAVLALILVLAAMAGGIGSLLASKASKNKN</sequence>
<protein>
    <submittedName>
        <fullName evidence="3">Uncharacterized protein</fullName>
    </submittedName>
</protein>
<keyword evidence="4" id="KW-1185">Reference proteome</keyword>
<accession>A0A9P7N6A5</accession>
<dbReference type="AlphaFoldDB" id="A0A9P7N6A5"/>
<organism evidence="3 4">
    <name type="scientific">Claviceps pusilla</name>
    <dbReference type="NCBI Taxonomy" id="123648"/>
    <lineage>
        <taxon>Eukaryota</taxon>
        <taxon>Fungi</taxon>
        <taxon>Dikarya</taxon>
        <taxon>Ascomycota</taxon>
        <taxon>Pezizomycotina</taxon>
        <taxon>Sordariomycetes</taxon>
        <taxon>Hypocreomycetidae</taxon>
        <taxon>Hypocreales</taxon>
        <taxon>Clavicipitaceae</taxon>
        <taxon>Claviceps</taxon>
    </lineage>
</organism>